<evidence type="ECO:0000256" key="3">
    <source>
        <dbReference type="ARBA" id="ARBA00030238"/>
    </source>
</evidence>
<dbReference type="Gene3D" id="2.60.40.10">
    <property type="entry name" value="Immunoglobulins"/>
    <property type="match status" value="1"/>
</dbReference>
<reference evidence="7" key="2">
    <citation type="submission" date="2020-09" db="EMBL/GenBank/DDBJ databases">
        <authorList>
            <person name="Sun Q."/>
            <person name="Ohkuma M."/>
        </authorList>
    </citation>
    <scope>NUCLEOTIDE SEQUENCE</scope>
    <source>
        <strain evidence="7">JCM 19831</strain>
    </source>
</reference>
<dbReference type="InterPro" id="IPR012938">
    <property type="entry name" value="Glc/Sorbosone_DH"/>
</dbReference>
<organism evidence="7 8">
    <name type="scientific">Dactylosporangium sucinum</name>
    <dbReference type="NCBI Taxonomy" id="1424081"/>
    <lineage>
        <taxon>Bacteria</taxon>
        <taxon>Bacillati</taxon>
        <taxon>Actinomycetota</taxon>
        <taxon>Actinomycetes</taxon>
        <taxon>Micromonosporales</taxon>
        <taxon>Micromonosporaceae</taxon>
        <taxon>Dactylosporangium</taxon>
    </lineage>
</organism>
<feature type="domain" description="PKD" evidence="6">
    <location>
        <begin position="476"/>
        <end position="560"/>
    </location>
</feature>
<dbReference type="PROSITE" id="PS50093">
    <property type="entry name" value="PKD"/>
    <property type="match status" value="1"/>
</dbReference>
<feature type="signal peptide" evidence="5">
    <location>
        <begin position="1"/>
        <end position="23"/>
    </location>
</feature>
<dbReference type="InterPro" id="IPR013783">
    <property type="entry name" value="Ig-like_fold"/>
</dbReference>
<dbReference type="Pfam" id="PF13620">
    <property type="entry name" value="CarboxypepD_reg"/>
    <property type="match status" value="1"/>
</dbReference>
<dbReference type="InterPro" id="IPR022409">
    <property type="entry name" value="PKD/Chitinase_dom"/>
</dbReference>
<dbReference type="Pfam" id="PF07995">
    <property type="entry name" value="GSDH"/>
    <property type="match status" value="2"/>
</dbReference>
<dbReference type="SUPFAM" id="SSF49452">
    <property type="entry name" value="Starch-binding domain-like"/>
    <property type="match status" value="1"/>
</dbReference>
<dbReference type="SUPFAM" id="SSF50952">
    <property type="entry name" value="Soluble quinoprotein glucose dehydrogenase"/>
    <property type="match status" value="1"/>
</dbReference>
<dbReference type="InterPro" id="IPR011041">
    <property type="entry name" value="Quinoprot_gluc/sorb_DH_b-prop"/>
</dbReference>
<sequence>MRRARLSRIAFGLALALSVPVTAAFTAPPTATAATTLPTGFSEQVVLSGLVHPTKLVFSPDGRVFVAEKGGTIKVFDSLSDPTPTVFADLSARVHDNEDKGLLGLALPPNFPSNPSVYVTYTWTQPIGGGLDIGDTCPTPGTGCIVSGRLAKLTANGDTWTGTEQVLINDWCQQFETHSVGDVAFGPDGALYVSGGEGASPVFTDWGQQGNPVNPCGDPPGGTGAALSPPTAEGGALRSQDIRTTGDPTGLSGTIIRIDPNTGAAKTDNPMYNATTDPNARRIVAYGLRNPYRWTFKPGTSEIWIGDVGWRTWEEINRLPNPLATPLTNFGWPCYEGNAQQPGYRDAGLALCQSLYSNNTSTGPVYTYGHHQQVNNNDGCPTGGSSPTGVAFYPTSGGSYPAAYRGALFWADYARNCIYAMKATNGTPDPAKIETFAPGAAGPVDLEIGPGGDLYYVDIDGGTVRRINYNAGNQPPVAVIGADKTSGAPPLAVQFTSAGTSDPNTGDVLTYQWDFTGDGTWDAVGTTASYTYTTAGTYQAKLRVTDAGGLSDTKTLQIMVGTSAPVPVIDTPAAGPTWATNDTVTFTGHATDEQDGNIPAANLHWQLILQHCATPDNCHQHYMTEVDGASGSFIGPDHEYPSYVELRLTATDSSGLSTTVTRRVDPKTVNLTFNSVPAGLNVTVGSATGVTPFTQTVIQKSTQTVSAPTPQTLSGTSYAFDSWSNGGAATQVVTAPTTNTTYTASYTATGGGTCSDSFGYVCTTQTKTFNSADTTVLSLTGDEATQQITLPFAIKLYGQSYTTAWVDTNGLVSFTNPNGAATWQNGTLPNPAAPNATVYAFHDDLVVDGNASVRTTTLGSAPNRQFVIEWRNPYIYGNTSRRITFEAILSENGDVITNYSSLDNDFEKGSSATVGIENADGTIGLAYSVNTPKLQSGRAVVFTAPGGGGGTDPPPASTGSISGTVSVEGGSTVTGATVTLTPGTGSTTSGAGGAYAFSDLAYGTYTVTGSYNGQSVSTSATLSSSSKTVNLTVPAAPPPVEPGSYAMTTLTTPFVAAETTVLPLTGDDNIAQVTLPTPVKLYGQTYSTAWIDTNGKISFVNPGSTYVEHSAIPSTAVPNASVYPFWDDLVVDGSASVRMATVDGSVVIEWRNPYIYGNGVHNRITFSVAFAPDGTITMYYSGLDNDVEKGSGATVGVENATGTAAVQYLFNQPLLASGKAVRFTPS</sequence>
<evidence type="ECO:0000313" key="8">
    <source>
        <dbReference type="Proteomes" id="UP000642070"/>
    </source>
</evidence>
<evidence type="ECO:0000259" key="6">
    <source>
        <dbReference type="PROSITE" id="PS50093"/>
    </source>
</evidence>
<feature type="chain" id="PRO_5038951949" description="alpha-amylase" evidence="5">
    <location>
        <begin position="24"/>
        <end position="1226"/>
    </location>
</feature>
<comment type="catalytic activity">
    <reaction evidence="1">
        <text>Endohydrolysis of (1-&gt;4)-alpha-D-glucosidic linkages in polysaccharides containing three or more (1-&gt;4)-alpha-linked D-glucose units.</text>
        <dbReference type="EC" id="3.2.1.1"/>
    </reaction>
</comment>
<dbReference type="Pfam" id="PF18911">
    <property type="entry name" value="PKD_4"/>
    <property type="match status" value="1"/>
</dbReference>
<dbReference type="GO" id="GO:0030246">
    <property type="term" value="F:carbohydrate binding"/>
    <property type="evidence" value="ECO:0007669"/>
    <property type="project" value="InterPro"/>
</dbReference>
<dbReference type="InterPro" id="IPR000601">
    <property type="entry name" value="PKD_dom"/>
</dbReference>
<dbReference type="InterPro" id="IPR011042">
    <property type="entry name" value="6-blade_b-propeller_TolB-like"/>
</dbReference>
<keyword evidence="5" id="KW-0732">Signal</keyword>
<dbReference type="AlphaFoldDB" id="A0A917TCI3"/>
<dbReference type="GO" id="GO:0005975">
    <property type="term" value="P:carbohydrate metabolic process"/>
    <property type="evidence" value="ECO:0007669"/>
    <property type="project" value="UniProtKB-ARBA"/>
</dbReference>
<dbReference type="EMBL" id="BMPI01000007">
    <property type="protein sequence ID" value="GGM18565.1"/>
    <property type="molecule type" value="Genomic_DNA"/>
</dbReference>
<accession>A0A917TCI3</accession>
<dbReference type="RefSeq" id="WP_190249437.1">
    <property type="nucleotide sequence ID" value="NZ_BMPI01000007.1"/>
</dbReference>
<proteinExistence type="predicted"/>
<evidence type="ECO:0000256" key="2">
    <source>
        <dbReference type="ARBA" id="ARBA00012595"/>
    </source>
</evidence>
<dbReference type="SUPFAM" id="SSF49299">
    <property type="entry name" value="PKD domain"/>
    <property type="match status" value="1"/>
</dbReference>
<protein>
    <recommendedName>
        <fullName evidence="2">alpha-amylase</fullName>
        <ecNumber evidence="2">3.2.1.1</ecNumber>
    </recommendedName>
    <alternativeName>
        <fullName evidence="3">1,4-alpha-D-glucan glucanohydrolase</fullName>
    </alternativeName>
</protein>
<dbReference type="EC" id="3.2.1.1" evidence="2"/>
<gene>
    <name evidence="7" type="ORF">GCM10007977_019860</name>
</gene>
<dbReference type="Gene3D" id="2.120.10.30">
    <property type="entry name" value="TolB, C-terminal domain"/>
    <property type="match status" value="1"/>
</dbReference>
<dbReference type="CDD" id="cd00146">
    <property type="entry name" value="PKD"/>
    <property type="match status" value="1"/>
</dbReference>
<keyword evidence="8" id="KW-1185">Reference proteome</keyword>
<dbReference type="Proteomes" id="UP000642070">
    <property type="component" value="Unassembled WGS sequence"/>
</dbReference>
<reference evidence="7" key="1">
    <citation type="journal article" date="2014" name="Int. J. Syst. Evol. Microbiol.">
        <title>Complete genome sequence of Corynebacterium casei LMG S-19264T (=DSM 44701T), isolated from a smear-ripened cheese.</title>
        <authorList>
            <consortium name="US DOE Joint Genome Institute (JGI-PGF)"/>
            <person name="Walter F."/>
            <person name="Albersmeier A."/>
            <person name="Kalinowski J."/>
            <person name="Ruckert C."/>
        </authorList>
    </citation>
    <scope>NUCLEOTIDE SEQUENCE</scope>
    <source>
        <strain evidence="7">JCM 19831</strain>
    </source>
</reference>
<dbReference type="InterPro" id="IPR035986">
    <property type="entry name" value="PKD_dom_sf"/>
</dbReference>
<dbReference type="GO" id="GO:0004556">
    <property type="term" value="F:alpha-amylase activity"/>
    <property type="evidence" value="ECO:0007669"/>
    <property type="project" value="UniProtKB-EC"/>
</dbReference>
<dbReference type="SMART" id="SM00089">
    <property type="entry name" value="PKD"/>
    <property type="match status" value="1"/>
</dbReference>
<evidence type="ECO:0000256" key="1">
    <source>
        <dbReference type="ARBA" id="ARBA00000548"/>
    </source>
</evidence>
<feature type="region of interest" description="Disordered" evidence="4">
    <location>
        <begin position="215"/>
        <end position="274"/>
    </location>
</feature>
<evidence type="ECO:0000256" key="4">
    <source>
        <dbReference type="SAM" id="MobiDB-lite"/>
    </source>
</evidence>
<comment type="caution">
    <text evidence="7">The sequence shown here is derived from an EMBL/GenBank/DDBJ whole genome shotgun (WGS) entry which is preliminary data.</text>
</comment>
<evidence type="ECO:0000313" key="7">
    <source>
        <dbReference type="EMBL" id="GGM18565.1"/>
    </source>
</evidence>
<dbReference type="PANTHER" id="PTHR19328">
    <property type="entry name" value="HEDGEHOG-INTERACTING PROTEIN"/>
    <property type="match status" value="1"/>
</dbReference>
<dbReference type="PANTHER" id="PTHR19328:SF13">
    <property type="entry name" value="HIPL1 PROTEIN"/>
    <property type="match status" value="1"/>
</dbReference>
<dbReference type="InterPro" id="IPR013784">
    <property type="entry name" value="Carb-bd-like_fold"/>
</dbReference>
<name>A0A917TCI3_9ACTN</name>
<dbReference type="Gene3D" id="2.60.40.1120">
    <property type="entry name" value="Carboxypeptidase-like, regulatory domain"/>
    <property type="match status" value="1"/>
</dbReference>
<evidence type="ECO:0000256" key="5">
    <source>
        <dbReference type="SAM" id="SignalP"/>
    </source>
</evidence>